<feature type="compositionally biased region" description="Basic and acidic residues" evidence="1">
    <location>
        <begin position="112"/>
        <end position="122"/>
    </location>
</feature>
<dbReference type="EMBL" id="JAICCE010000017">
    <property type="protein sequence ID" value="KAG9265762.1"/>
    <property type="molecule type" value="Genomic_DNA"/>
</dbReference>
<gene>
    <name evidence="2" type="ORF">AMEX_G20234</name>
</gene>
<feature type="region of interest" description="Disordered" evidence="1">
    <location>
        <begin position="1"/>
        <end position="123"/>
    </location>
</feature>
<dbReference type="PANTHER" id="PTHR36474:SF1">
    <property type="entry name" value="PROTEIN LIAT1"/>
    <property type="match status" value="1"/>
</dbReference>
<dbReference type="PANTHER" id="PTHR36474">
    <property type="entry name" value="PROTEIN LIAT1"/>
    <property type="match status" value="1"/>
</dbReference>
<dbReference type="KEGG" id="amex:103045912"/>
<feature type="compositionally biased region" description="Basic and acidic residues" evidence="1">
    <location>
        <begin position="61"/>
        <end position="75"/>
    </location>
</feature>
<evidence type="ECO:0000313" key="2">
    <source>
        <dbReference type="EMBL" id="KAG9265762.1"/>
    </source>
</evidence>
<evidence type="ECO:0000313" key="3">
    <source>
        <dbReference type="Proteomes" id="UP000752171"/>
    </source>
</evidence>
<feature type="compositionally biased region" description="Basic residues" evidence="1">
    <location>
        <begin position="30"/>
        <end position="39"/>
    </location>
</feature>
<organism evidence="2 3">
    <name type="scientific">Astyanax mexicanus</name>
    <name type="common">Blind cave fish</name>
    <name type="synonym">Astyanax fasciatus mexicanus</name>
    <dbReference type="NCBI Taxonomy" id="7994"/>
    <lineage>
        <taxon>Eukaryota</taxon>
        <taxon>Metazoa</taxon>
        <taxon>Chordata</taxon>
        <taxon>Craniata</taxon>
        <taxon>Vertebrata</taxon>
        <taxon>Euteleostomi</taxon>
        <taxon>Actinopterygii</taxon>
        <taxon>Neopterygii</taxon>
        <taxon>Teleostei</taxon>
        <taxon>Ostariophysi</taxon>
        <taxon>Characiformes</taxon>
        <taxon>Characoidei</taxon>
        <taxon>Acestrorhamphidae</taxon>
        <taxon>Acestrorhamphinae</taxon>
        <taxon>Astyanax</taxon>
    </lineage>
</organism>
<accession>A0A8T2L710</accession>
<protein>
    <submittedName>
        <fullName evidence="2">Protein LIAT1</fullName>
    </submittedName>
</protein>
<reference evidence="2 3" key="1">
    <citation type="submission" date="2021-07" db="EMBL/GenBank/DDBJ databases">
        <authorList>
            <person name="Imarazene B."/>
            <person name="Zahm M."/>
            <person name="Klopp C."/>
            <person name="Cabau C."/>
            <person name="Beille S."/>
            <person name="Jouanno E."/>
            <person name="Castinel A."/>
            <person name="Lluch J."/>
            <person name="Gil L."/>
            <person name="Kuchtly C."/>
            <person name="Lopez Roques C."/>
            <person name="Donnadieu C."/>
            <person name="Parrinello H."/>
            <person name="Journot L."/>
            <person name="Du K."/>
            <person name="Schartl M."/>
            <person name="Retaux S."/>
            <person name="Guiguen Y."/>
        </authorList>
    </citation>
    <scope>NUCLEOTIDE SEQUENCE [LARGE SCALE GENOMIC DNA]</scope>
    <source>
        <strain evidence="2">Pach_M1</strain>
        <tissue evidence="2">Testis</tissue>
    </source>
</reference>
<feature type="compositionally biased region" description="Polar residues" evidence="1">
    <location>
        <begin position="76"/>
        <end position="86"/>
    </location>
</feature>
<sequence>MATLAAHSKVSESAVNPSARKAQHTPPKEGKKKKKRSKAKEKNAPSSSEVKKRGHPSTPSHSDDSEKPQAEEWTKTENSSDPNNTKGHAKEMGSRKSRKCKISQPAVQEDPVPPKEEDKTELMQESLRWEGVLEDPAAELERLEVYRANRRKRYVAFRQTLLENIHVGLCPNPDVQKSDRMQKAGTAAKVL</sequence>
<dbReference type="Proteomes" id="UP000752171">
    <property type="component" value="Unassembled WGS sequence"/>
</dbReference>
<dbReference type="InterPro" id="IPR038794">
    <property type="entry name" value="LIAT1"/>
</dbReference>
<evidence type="ECO:0000256" key="1">
    <source>
        <dbReference type="SAM" id="MobiDB-lite"/>
    </source>
</evidence>
<dbReference type="AlphaFoldDB" id="A0A8T2L710"/>
<name>A0A8T2L710_ASTMX</name>
<comment type="caution">
    <text evidence="2">The sequence shown here is derived from an EMBL/GenBank/DDBJ whole genome shotgun (WGS) entry which is preliminary data.</text>
</comment>
<proteinExistence type="predicted"/>